<gene>
    <name evidence="4" type="ORF">ACFSKO_21010</name>
</gene>
<dbReference type="PROSITE" id="PS00134">
    <property type="entry name" value="TRYPSIN_HIS"/>
    <property type="match status" value="1"/>
</dbReference>
<organism evidence="4 5">
    <name type="scientific">Kiloniella antarctica</name>
    <dbReference type="NCBI Taxonomy" id="1550907"/>
    <lineage>
        <taxon>Bacteria</taxon>
        <taxon>Pseudomonadati</taxon>
        <taxon>Pseudomonadota</taxon>
        <taxon>Alphaproteobacteria</taxon>
        <taxon>Rhodospirillales</taxon>
        <taxon>Kiloniellaceae</taxon>
        <taxon>Kiloniella</taxon>
    </lineage>
</organism>
<proteinExistence type="predicted"/>
<feature type="region of interest" description="Disordered" evidence="2">
    <location>
        <begin position="316"/>
        <end position="337"/>
    </location>
</feature>
<dbReference type="PRINTS" id="PR00722">
    <property type="entry name" value="CHYMOTRYPSIN"/>
</dbReference>
<dbReference type="InterPro" id="IPR050966">
    <property type="entry name" value="Glutamyl_endopeptidase"/>
</dbReference>
<dbReference type="PANTHER" id="PTHR15462">
    <property type="entry name" value="SERINE PROTEASE"/>
    <property type="match status" value="1"/>
</dbReference>
<protein>
    <submittedName>
        <fullName evidence="4">Trypsin-like serine peptidase</fullName>
        <ecNumber evidence="4">3.4.21.-</ecNumber>
    </submittedName>
</protein>
<dbReference type="InterPro" id="IPR018114">
    <property type="entry name" value="TRYPSIN_HIS"/>
</dbReference>
<evidence type="ECO:0000256" key="1">
    <source>
        <dbReference type="ARBA" id="ARBA00022729"/>
    </source>
</evidence>
<dbReference type="PROSITE" id="PS50240">
    <property type="entry name" value="TRYPSIN_DOM"/>
    <property type="match status" value="1"/>
</dbReference>
<dbReference type="Proteomes" id="UP001597294">
    <property type="component" value="Unassembled WGS sequence"/>
</dbReference>
<dbReference type="EC" id="3.4.21.-" evidence="4"/>
<dbReference type="InterPro" id="IPR043504">
    <property type="entry name" value="Peptidase_S1_PA_chymotrypsin"/>
</dbReference>
<feature type="domain" description="Peptidase S1" evidence="3">
    <location>
        <begin position="25"/>
        <end position="287"/>
    </location>
</feature>
<evidence type="ECO:0000256" key="2">
    <source>
        <dbReference type="SAM" id="MobiDB-lite"/>
    </source>
</evidence>
<dbReference type="GO" id="GO:0016787">
    <property type="term" value="F:hydrolase activity"/>
    <property type="evidence" value="ECO:0007669"/>
    <property type="project" value="UniProtKB-KW"/>
</dbReference>
<evidence type="ECO:0000313" key="4">
    <source>
        <dbReference type="EMBL" id="MFD2208107.1"/>
    </source>
</evidence>
<keyword evidence="5" id="KW-1185">Reference proteome</keyword>
<feature type="compositionally biased region" description="Basic and acidic residues" evidence="2">
    <location>
        <begin position="326"/>
        <end position="337"/>
    </location>
</feature>
<evidence type="ECO:0000313" key="5">
    <source>
        <dbReference type="Proteomes" id="UP001597294"/>
    </source>
</evidence>
<dbReference type="EMBL" id="JBHUII010000013">
    <property type="protein sequence ID" value="MFD2208107.1"/>
    <property type="molecule type" value="Genomic_DNA"/>
</dbReference>
<dbReference type="PANTHER" id="PTHR15462:SF8">
    <property type="entry name" value="SERINE PROTEASE"/>
    <property type="match status" value="1"/>
</dbReference>
<dbReference type="Pfam" id="PF00089">
    <property type="entry name" value="Trypsin"/>
    <property type="match status" value="1"/>
</dbReference>
<dbReference type="SUPFAM" id="SSF50494">
    <property type="entry name" value="Trypsin-like serine proteases"/>
    <property type="match status" value="1"/>
</dbReference>
<keyword evidence="4" id="KW-0378">Hydrolase</keyword>
<dbReference type="InterPro" id="IPR001254">
    <property type="entry name" value="Trypsin_dom"/>
</dbReference>
<reference evidence="5" key="1">
    <citation type="journal article" date="2019" name="Int. J. Syst. Evol. Microbiol.">
        <title>The Global Catalogue of Microorganisms (GCM) 10K type strain sequencing project: providing services to taxonomists for standard genome sequencing and annotation.</title>
        <authorList>
            <consortium name="The Broad Institute Genomics Platform"/>
            <consortium name="The Broad Institute Genome Sequencing Center for Infectious Disease"/>
            <person name="Wu L."/>
            <person name="Ma J."/>
        </authorList>
    </citation>
    <scope>NUCLEOTIDE SEQUENCE [LARGE SCALE GENOMIC DNA]</scope>
    <source>
        <strain evidence="5">CGMCC 4.7192</strain>
    </source>
</reference>
<accession>A0ABW5BPR4</accession>
<dbReference type="RefSeq" id="WP_380255407.1">
    <property type="nucleotide sequence ID" value="NZ_JBHUII010000013.1"/>
</dbReference>
<dbReference type="InterPro" id="IPR001314">
    <property type="entry name" value="Peptidase_S1A"/>
</dbReference>
<evidence type="ECO:0000259" key="3">
    <source>
        <dbReference type="PROSITE" id="PS50240"/>
    </source>
</evidence>
<dbReference type="InterPro" id="IPR009003">
    <property type="entry name" value="Peptidase_S1_PA"/>
</dbReference>
<sequence>MSWRDLTTLHAAVLGLIFITVGSALTGGQGLISVAQASQKLAAQKRMLVNAMEYPWSTIGRLNAAGRAHCTGAMVSERHVLTAAHCIYDAKTGRWLAPQELHFIAGYQFDEYKIHSKVKSYKKSTGYKPKNEASARNTETDWALLELTDPIGTQTGWLQLSALTKDVKSRINARKAVLISSGYRAGASNAQTVDFNCRPPGHFKRTDGIAHRCFLQKGDSGSPLLLYDQNKFSIVGINVIGFETDTRGVNDYVGALNALRFHPGTPKPDIKSSIGKLDFLWDTGTLPAAGSKASALPQQTIAALLSKEGYLREKPRTASKEAITSSEKRFLKEKGKPSERTKLQLLGDLILSLN</sequence>
<name>A0ABW5BPR4_9PROT</name>
<comment type="caution">
    <text evidence="4">The sequence shown here is derived from an EMBL/GenBank/DDBJ whole genome shotgun (WGS) entry which is preliminary data.</text>
</comment>
<dbReference type="Gene3D" id="2.40.10.10">
    <property type="entry name" value="Trypsin-like serine proteases"/>
    <property type="match status" value="2"/>
</dbReference>
<keyword evidence="1" id="KW-0732">Signal</keyword>